<protein>
    <recommendedName>
        <fullName evidence="3">PH domain-containing protein</fullName>
    </recommendedName>
</protein>
<evidence type="ECO:0000313" key="2">
    <source>
        <dbReference type="Proteomes" id="UP000184488"/>
    </source>
</evidence>
<gene>
    <name evidence="1" type="ORF">SAMN05444363_1957</name>
</gene>
<dbReference type="RefSeq" id="WP_143161900.1">
    <property type="nucleotide sequence ID" value="NZ_FQZI01000003.1"/>
</dbReference>
<proteinExistence type="predicted"/>
<dbReference type="AlphaFoldDB" id="A0A1M6EU56"/>
<name>A0A1M6EU56_9FLAO</name>
<dbReference type="STRING" id="415425.SAMN05444363_1957"/>
<organism evidence="1 2">
    <name type="scientific">Flavobacterium terrae</name>
    <dbReference type="NCBI Taxonomy" id="415425"/>
    <lineage>
        <taxon>Bacteria</taxon>
        <taxon>Pseudomonadati</taxon>
        <taxon>Bacteroidota</taxon>
        <taxon>Flavobacteriia</taxon>
        <taxon>Flavobacteriales</taxon>
        <taxon>Flavobacteriaceae</taxon>
        <taxon>Flavobacterium</taxon>
    </lineage>
</organism>
<evidence type="ECO:0000313" key="1">
    <source>
        <dbReference type="EMBL" id="SHI88963.1"/>
    </source>
</evidence>
<evidence type="ECO:0008006" key="3">
    <source>
        <dbReference type="Google" id="ProtNLM"/>
    </source>
</evidence>
<dbReference type="OrthoDB" id="1354668at2"/>
<reference evidence="2" key="1">
    <citation type="submission" date="2016-11" db="EMBL/GenBank/DDBJ databases">
        <authorList>
            <person name="Varghese N."/>
            <person name="Submissions S."/>
        </authorList>
    </citation>
    <scope>NUCLEOTIDE SEQUENCE [LARGE SCALE GENOMIC DNA]</scope>
    <source>
        <strain evidence="2">DSM 18829</strain>
    </source>
</reference>
<dbReference type="Proteomes" id="UP000184488">
    <property type="component" value="Unassembled WGS sequence"/>
</dbReference>
<sequence>MAGSFDFLKLTKIILRKNDLEIQAFLGIRNRIIKYNEIVNIERHKIIQQGKAGQISDGFHLSEIILSDESSFILSPDKFENYNELIIFLRSNLNNQHSA</sequence>
<dbReference type="EMBL" id="FQZI01000003">
    <property type="protein sequence ID" value="SHI88963.1"/>
    <property type="molecule type" value="Genomic_DNA"/>
</dbReference>
<keyword evidence="2" id="KW-1185">Reference proteome</keyword>
<accession>A0A1M6EU56</accession>